<dbReference type="InterPro" id="IPR025648">
    <property type="entry name" value="DUF4358"/>
</dbReference>
<keyword evidence="2" id="KW-1185">Reference proteome</keyword>
<dbReference type="AlphaFoldDB" id="A0A7X2NT04"/>
<comment type="caution">
    <text evidence="1">The sequence shown here is derived from an EMBL/GenBank/DDBJ whole genome shotgun (WGS) entry which is preliminary data.</text>
</comment>
<reference evidence="1 2" key="1">
    <citation type="submission" date="2019-08" db="EMBL/GenBank/DDBJ databases">
        <title>In-depth cultivation of the pig gut microbiome towards novel bacterial diversity and tailored functional studies.</title>
        <authorList>
            <person name="Wylensek D."/>
            <person name="Hitch T.C.A."/>
            <person name="Clavel T."/>
        </authorList>
    </citation>
    <scope>NUCLEOTIDE SEQUENCE [LARGE SCALE GENOMIC DNA]</scope>
    <source>
        <strain evidence="1 2">Oil+RF-744-GAM-WT-6</strain>
    </source>
</reference>
<organism evidence="1 2">
    <name type="scientific">Stecheria intestinalis</name>
    <dbReference type="NCBI Taxonomy" id="2606630"/>
    <lineage>
        <taxon>Bacteria</taxon>
        <taxon>Bacillati</taxon>
        <taxon>Bacillota</taxon>
        <taxon>Erysipelotrichia</taxon>
        <taxon>Erysipelotrichales</taxon>
        <taxon>Erysipelotrichaceae</taxon>
        <taxon>Stecheria</taxon>
    </lineage>
</organism>
<sequence>MKLQKILTAAMVLVSLSACRTEEPADREELTVSSIADALLECYDVPMTEEDSASLENLLRISPDSFSDAKGYLSEEQDGQLLFVAEAADDETAAEIYDAMSYYLSSLQNTASMYSPNELKMLNDGYLVTREHFVILSVCADRTAVEKQAAAIF</sequence>
<accession>A0A7X2NT04</accession>
<dbReference type="RefSeq" id="WP_154504912.1">
    <property type="nucleotide sequence ID" value="NZ_VUMN01000019.1"/>
</dbReference>
<name>A0A7X2NT04_9FIRM</name>
<dbReference type="Proteomes" id="UP000461880">
    <property type="component" value="Unassembled WGS sequence"/>
</dbReference>
<dbReference type="Pfam" id="PF14270">
    <property type="entry name" value="DUF4358"/>
    <property type="match status" value="1"/>
</dbReference>
<protein>
    <submittedName>
        <fullName evidence="1">DUF4358 domain-containing protein</fullName>
    </submittedName>
</protein>
<evidence type="ECO:0000313" key="2">
    <source>
        <dbReference type="Proteomes" id="UP000461880"/>
    </source>
</evidence>
<proteinExistence type="predicted"/>
<gene>
    <name evidence="1" type="ORF">FYJ51_08290</name>
</gene>
<dbReference type="EMBL" id="VUMN01000019">
    <property type="protein sequence ID" value="MSS58905.1"/>
    <property type="molecule type" value="Genomic_DNA"/>
</dbReference>
<dbReference type="PROSITE" id="PS51257">
    <property type="entry name" value="PROKAR_LIPOPROTEIN"/>
    <property type="match status" value="1"/>
</dbReference>
<evidence type="ECO:0000313" key="1">
    <source>
        <dbReference type="EMBL" id="MSS58905.1"/>
    </source>
</evidence>